<comment type="caution">
    <text evidence="1">The sequence shown here is derived from an EMBL/GenBank/DDBJ whole genome shotgun (WGS) entry which is preliminary data.</text>
</comment>
<dbReference type="InterPro" id="IPR009465">
    <property type="entry name" value="Spondin_N"/>
</dbReference>
<dbReference type="InterPro" id="IPR038678">
    <property type="entry name" value="Spondin_N_sf"/>
</dbReference>
<evidence type="ECO:0008006" key="3">
    <source>
        <dbReference type="Google" id="ProtNLM"/>
    </source>
</evidence>
<name>A0A7W8ZHR1_9SPHI</name>
<dbReference type="PROSITE" id="PS51257">
    <property type="entry name" value="PROKAR_LIPOPROTEIN"/>
    <property type="match status" value="1"/>
</dbReference>
<dbReference type="NCBIfam" id="NF038123">
    <property type="entry name" value="NF038123_dom"/>
    <property type="match status" value="2"/>
</dbReference>
<organism evidence="1 2">
    <name type="scientific">Pedobacter cryoconitis</name>
    <dbReference type="NCBI Taxonomy" id="188932"/>
    <lineage>
        <taxon>Bacteria</taxon>
        <taxon>Pseudomonadati</taxon>
        <taxon>Bacteroidota</taxon>
        <taxon>Sphingobacteriia</taxon>
        <taxon>Sphingobacteriales</taxon>
        <taxon>Sphingobacteriaceae</taxon>
        <taxon>Pedobacter</taxon>
    </lineage>
</organism>
<proteinExistence type="predicted"/>
<dbReference type="AlphaFoldDB" id="A0A7W8ZHR1"/>
<sequence>MNLLQNKWNWLILAILPLTFTACKKDAATTPALNNKTTISVENVLNSSSLVESGTFQGTGTPPVILPGQSVSFRFSASIGQAVTFASMYGWSNDLFFAPANPGIALYDQNKKPIEGDVSSQIKLWDNGTRINQKPGSAVNHPGTAENNPVTEVNGTDAQGNTYLPASSLVKATLKYEGDSYFTLTLLNTSGGTTNETPLSPGVWAISYIAGGKLLNPAPIFTSGQPTANGLTQIAEAGNNAPLYTYIKSNTGIFTPLSPILVVVYNGIENPIYNLGEKDRNEGLKDLAQQGNAAILAATLKGKPGVKNVYILPAPGSNILLPVIGNQAGGSVSQELSVTKGDRIAIATMYGFSNDWFFASAGNGVDATQTADISSSIKLYDNGTAIDQFPGAGNSQFNLGGATASQSNPIAEVPNPNPFTTLPSINNIIKVKINVN</sequence>
<dbReference type="EMBL" id="JACHCE010000001">
    <property type="protein sequence ID" value="MBB5634202.1"/>
    <property type="molecule type" value="Genomic_DNA"/>
</dbReference>
<evidence type="ECO:0000313" key="1">
    <source>
        <dbReference type="EMBL" id="MBB5634202.1"/>
    </source>
</evidence>
<accession>A0A7W8ZHR1</accession>
<dbReference type="Gene3D" id="2.60.40.2130">
    <property type="entry name" value="F-spondin domain"/>
    <property type="match status" value="2"/>
</dbReference>
<dbReference type="RefSeq" id="WP_183877825.1">
    <property type="nucleotide sequence ID" value="NZ_JACHCE010000001.1"/>
</dbReference>
<gene>
    <name evidence="1" type="ORF">HDE68_000087</name>
</gene>
<protein>
    <recommendedName>
        <fullName evidence="3">Spondin domain-containing protein</fullName>
    </recommendedName>
</protein>
<reference evidence="1 2" key="1">
    <citation type="submission" date="2020-08" db="EMBL/GenBank/DDBJ databases">
        <title>Genomic Encyclopedia of Type Strains, Phase IV (KMG-V): Genome sequencing to study the core and pangenomes of soil and plant-associated prokaryotes.</title>
        <authorList>
            <person name="Whitman W."/>
        </authorList>
    </citation>
    <scope>NUCLEOTIDE SEQUENCE [LARGE SCALE GENOMIC DNA]</scope>
    <source>
        <strain evidence="1 2">S3M1</strain>
    </source>
</reference>
<evidence type="ECO:0000313" key="2">
    <source>
        <dbReference type="Proteomes" id="UP000537204"/>
    </source>
</evidence>
<dbReference type="Proteomes" id="UP000537204">
    <property type="component" value="Unassembled WGS sequence"/>
</dbReference>